<organism evidence="2 3">
    <name type="scientific">Cellulosimicrobium aquatile</name>
    <dbReference type="NCBI Taxonomy" id="1612203"/>
    <lineage>
        <taxon>Bacteria</taxon>
        <taxon>Bacillati</taxon>
        <taxon>Actinomycetota</taxon>
        <taxon>Actinomycetes</taxon>
        <taxon>Micrococcales</taxon>
        <taxon>Promicromonosporaceae</taxon>
        <taxon>Cellulosimicrobium</taxon>
    </lineage>
</organism>
<dbReference type="Pfam" id="PF11188">
    <property type="entry name" value="DUF2975"/>
    <property type="match status" value="1"/>
</dbReference>
<sequence length="158" mass="16158">MRPALVACTRALLVLVALGTALSMFLAPLLAAEVGAQHPEVRGLVVPYSVLAVLALLAVEVALVAVWRLLGLAARDEVFDPRALRSVTVVIGCVVTVATLAATVFGHLTFGAQLGGPLVLLGLLGSLVGGGALALLVVVLRALLRTATADRRELAAVI</sequence>
<evidence type="ECO:0008006" key="4">
    <source>
        <dbReference type="Google" id="ProtNLM"/>
    </source>
</evidence>
<keyword evidence="1" id="KW-0812">Transmembrane</keyword>
<keyword evidence="1" id="KW-1133">Transmembrane helix</keyword>
<proteinExistence type="predicted"/>
<keyword evidence="3" id="KW-1185">Reference proteome</keyword>
<dbReference type="AlphaFoldDB" id="A0A1N6R654"/>
<evidence type="ECO:0000313" key="3">
    <source>
        <dbReference type="Proteomes" id="UP000186235"/>
    </source>
</evidence>
<dbReference type="EMBL" id="FTMI01000003">
    <property type="protein sequence ID" value="SIQ24390.1"/>
    <property type="molecule type" value="Genomic_DNA"/>
</dbReference>
<reference evidence="3" key="1">
    <citation type="submission" date="2017-01" db="EMBL/GenBank/DDBJ databases">
        <authorList>
            <person name="Varghese N."/>
            <person name="Submissions S."/>
        </authorList>
    </citation>
    <scope>NUCLEOTIDE SEQUENCE [LARGE SCALE GENOMIC DNA]</scope>
    <source>
        <strain evidence="3">3bp</strain>
    </source>
</reference>
<dbReference type="InterPro" id="IPR021354">
    <property type="entry name" value="DUF2975"/>
</dbReference>
<gene>
    <name evidence="2" type="ORF">SAMN05518682_1732</name>
</gene>
<evidence type="ECO:0000256" key="1">
    <source>
        <dbReference type="SAM" id="Phobius"/>
    </source>
</evidence>
<name>A0A1N6R654_9MICO</name>
<dbReference type="RefSeq" id="WP_083711744.1">
    <property type="nucleotide sequence ID" value="NZ_FTMI01000003.1"/>
</dbReference>
<feature type="transmembrane region" description="Helical" evidence="1">
    <location>
        <begin position="83"/>
        <end position="106"/>
    </location>
</feature>
<protein>
    <recommendedName>
        <fullName evidence="4">DUF2975 domain-containing protein</fullName>
    </recommendedName>
</protein>
<feature type="transmembrane region" description="Helical" evidence="1">
    <location>
        <begin position="118"/>
        <end position="144"/>
    </location>
</feature>
<feature type="transmembrane region" description="Helical" evidence="1">
    <location>
        <begin position="47"/>
        <end position="71"/>
    </location>
</feature>
<dbReference type="Proteomes" id="UP000186235">
    <property type="component" value="Unassembled WGS sequence"/>
</dbReference>
<keyword evidence="1" id="KW-0472">Membrane</keyword>
<evidence type="ECO:0000313" key="2">
    <source>
        <dbReference type="EMBL" id="SIQ24390.1"/>
    </source>
</evidence>
<accession>A0A1N6R654</accession>